<dbReference type="EMBL" id="DVLF01000114">
    <property type="protein sequence ID" value="HIT50130.1"/>
    <property type="molecule type" value="Genomic_DNA"/>
</dbReference>
<accession>A0A9D1GRA3</accession>
<evidence type="ECO:0000313" key="3">
    <source>
        <dbReference type="EMBL" id="HIT50130.1"/>
    </source>
</evidence>
<sequence>MKNPLKTYQFYVKFIGAALLLTLGIWLLADEASAKFIVLLFTGFVAIIFALVRFIPLMRTLKSGKSKAVNAVEILLDIVLAVYLILAAFSLRSDSQSSFSRFNDQNYRFFIALLLYIRVVSYFACTVLMKEETDRTKFFVHILLMSITMVLCALNNITSQWIALVIAVIAFLCSFALIGDGGIGYYRYRKKIVLERKKTETIVDAPTDGKEAPTQPNRIPLEDERPQDSVQIQ</sequence>
<feature type="transmembrane region" description="Helical" evidence="2">
    <location>
        <begin position="35"/>
        <end position="56"/>
    </location>
</feature>
<dbReference type="AlphaFoldDB" id="A0A9D1GRA3"/>
<protein>
    <submittedName>
        <fullName evidence="3">Uncharacterized protein</fullName>
    </submittedName>
</protein>
<keyword evidence="2" id="KW-1133">Transmembrane helix</keyword>
<feature type="region of interest" description="Disordered" evidence="1">
    <location>
        <begin position="204"/>
        <end position="233"/>
    </location>
</feature>
<feature type="transmembrane region" description="Helical" evidence="2">
    <location>
        <begin position="68"/>
        <end position="89"/>
    </location>
</feature>
<evidence type="ECO:0000256" key="2">
    <source>
        <dbReference type="SAM" id="Phobius"/>
    </source>
</evidence>
<feature type="transmembrane region" description="Helical" evidence="2">
    <location>
        <begin position="138"/>
        <end position="157"/>
    </location>
</feature>
<name>A0A9D1GRA3_9MOLU</name>
<feature type="transmembrane region" description="Helical" evidence="2">
    <location>
        <begin position="163"/>
        <end position="188"/>
    </location>
</feature>
<feature type="transmembrane region" description="Helical" evidence="2">
    <location>
        <begin position="109"/>
        <end position="129"/>
    </location>
</feature>
<organism evidence="3 4">
    <name type="scientific">Candidatus Pelethenecus faecipullorum</name>
    <dbReference type="NCBI Taxonomy" id="2840900"/>
    <lineage>
        <taxon>Bacteria</taxon>
        <taxon>Bacillati</taxon>
        <taxon>Mycoplasmatota</taxon>
        <taxon>Mollicutes</taxon>
        <taxon>Candidatus Pelethenecus</taxon>
    </lineage>
</organism>
<reference evidence="3" key="1">
    <citation type="submission" date="2020-10" db="EMBL/GenBank/DDBJ databases">
        <authorList>
            <person name="Gilroy R."/>
        </authorList>
    </citation>
    <scope>NUCLEOTIDE SEQUENCE</scope>
    <source>
        <strain evidence="3">ChiW17-6978</strain>
    </source>
</reference>
<evidence type="ECO:0000313" key="4">
    <source>
        <dbReference type="Proteomes" id="UP000886758"/>
    </source>
</evidence>
<keyword evidence="2" id="KW-0472">Membrane</keyword>
<gene>
    <name evidence="3" type="ORF">IAD46_03790</name>
</gene>
<reference evidence="3" key="2">
    <citation type="journal article" date="2021" name="PeerJ">
        <title>Extensive microbial diversity within the chicken gut microbiome revealed by metagenomics and culture.</title>
        <authorList>
            <person name="Gilroy R."/>
            <person name="Ravi A."/>
            <person name="Getino M."/>
            <person name="Pursley I."/>
            <person name="Horton D.L."/>
            <person name="Alikhan N.F."/>
            <person name="Baker D."/>
            <person name="Gharbi K."/>
            <person name="Hall N."/>
            <person name="Watson M."/>
            <person name="Adriaenssens E.M."/>
            <person name="Foster-Nyarko E."/>
            <person name="Jarju S."/>
            <person name="Secka A."/>
            <person name="Antonio M."/>
            <person name="Oren A."/>
            <person name="Chaudhuri R.R."/>
            <person name="La Ragione R."/>
            <person name="Hildebrand F."/>
            <person name="Pallen M.J."/>
        </authorList>
    </citation>
    <scope>NUCLEOTIDE SEQUENCE</scope>
    <source>
        <strain evidence="3">ChiW17-6978</strain>
    </source>
</reference>
<dbReference type="Proteomes" id="UP000886758">
    <property type="component" value="Unassembled WGS sequence"/>
</dbReference>
<feature type="transmembrane region" description="Helical" evidence="2">
    <location>
        <begin position="12"/>
        <end position="29"/>
    </location>
</feature>
<evidence type="ECO:0000256" key="1">
    <source>
        <dbReference type="SAM" id="MobiDB-lite"/>
    </source>
</evidence>
<proteinExistence type="predicted"/>
<keyword evidence="2" id="KW-0812">Transmembrane</keyword>
<comment type="caution">
    <text evidence="3">The sequence shown here is derived from an EMBL/GenBank/DDBJ whole genome shotgun (WGS) entry which is preliminary data.</text>
</comment>